<name>A0AAD5KV15_9CRUS</name>
<dbReference type="GO" id="GO:0005576">
    <property type="term" value="C:extracellular region"/>
    <property type="evidence" value="ECO:0007669"/>
    <property type="project" value="InterPro"/>
</dbReference>
<evidence type="ECO:0000313" key="2">
    <source>
        <dbReference type="EMBL" id="KAI9560094.1"/>
    </source>
</evidence>
<gene>
    <name evidence="2" type="ORF">GHT06_014104</name>
</gene>
<accession>A0AAD5KV15</accession>
<dbReference type="PROSITE" id="PS50940">
    <property type="entry name" value="CHIT_BIND_II"/>
    <property type="match status" value="1"/>
</dbReference>
<dbReference type="Proteomes" id="UP000820818">
    <property type="component" value="Linkage Group LG4"/>
</dbReference>
<dbReference type="AlphaFoldDB" id="A0AAD5KV15"/>
<evidence type="ECO:0000313" key="3">
    <source>
        <dbReference type="Proteomes" id="UP000820818"/>
    </source>
</evidence>
<proteinExistence type="predicted"/>
<sequence length="250" mass="28407">MLQIMAAGSTIFCLVQDKYPIMTIQFEIFLVNVSCGPVRPCRSKRFPYSIADSEQCDQFYRCRNGEMTEELCPDGQVYEPESQSCFMPQRVICGKRKRLQAPRGNAVCPRLNGRYPIENECFAYNECVQGIPTRDQAVCEFPDMANRTGCSADKILNFTCPYGSNVQSDEVVLLFGDHERFPKVRIAVNKFFKLIINGRPRLGGCPIGSVYNPNTFFSDKPANVPGWQVTLDLKKFVKRQNVINLPILKF</sequence>
<keyword evidence="3" id="KW-1185">Reference proteome</keyword>
<dbReference type="Gene3D" id="2.170.140.10">
    <property type="entry name" value="Chitin binding domain"/>
    <property type="match status" value="1"/>
</dbReference>
<dbReference type="SUPFAM" id="SSF57625">
    <property type="entry name" value="Invertebrate chitin-binding proteins"/>
    <property type="match status" value="1"/>
</dbReference>
<dbReference type="GO" id="GO:0008061">
    <property type="term" value="F:chitin binding"/>
    <property type="evidence" value="ECO:0007669"/>
    <property type="project" value="InterPro"/>
</dbReference>
<dbReference type="Pfam" id="PF01607">
    <property type="entry name" value="CBM_14"/>
    <property type="match status" value="1"/>
</dbReference>
<organism evidence="2 3">
    <name type="scientific">Daphnia sinensis</name>
    <dbReference type="NCBI Taxonomy" id="1820382"/>
    <lineage>
        <taxon>Eukaryota</taxon>
        <taxon>Metazoa</taxon>
        <taxon>Ecdysozoa</taxon>
        <taxon>Arthropoda</taxon>
        <taxon>Crustacea</taxon>
        <taxon>Branchiopoda</taxon>
        <taxon>Diplostraca</taxon>
        <taxon>Cladocera</taxon>
        <taxon>Anomopoda</taxon>
        <taxon>Daphniidae</taxon>
        <taxon>Daphnia</taxon>
        <taxon>Daphnia similis group</taxon>
    </lineage>
</organism>
<protein>
    <recommendedName>
        <fullName evidence="1">Chitin-binding type-2 domain-containing protein</fullName>
    </recommendedName>
</protein>
<dbReference type="InterPro" id="IPR002557">
    <property type="entry name" value="Chitin-bd_dom"/>
</dbReference>
<dbReference type="SMART" id="SM00494">
    <property type="entry name" value="ChtBD2"/>
    <property type="match status" value="2"/>
</dbReference>
<evidence type="ECO:0000259" key="1">
    <source>
        <dbReference type="PROSITE" id="PS50940"/>
    </source>
</evidence>
<reference evidence="2 3" key="1">
    <citation type="submission" date="2022-05" db="EMBL/GenBank/DDBJ databases">
        <title>A multi-omics perspective on studying reproductive biology in Daphnia sinensis.</title>
        <authorList>
            <person name="Jia J."/>
        </authorList>
    </citation>
    <scope>NUCLEOTIDE SEQUENCE [LARGE SCALE GENOMIC DNA]</scope>
    <source>
        <strain evidence="2 3">WSL</strain>
    </source>
</reference>
<comment type="caution">
    <text evidence="2">The sequence shown here is derived from an EMBL/GenBank/DDBJ whole genome shotgun (WGS) entry which is preliminary data.</text>
</comment>
<dbReference type="EMBL" id="WJBH02000004">
    <property type="protein sequence ID" value="KAI9560094.1"/>
    <property type="molecule type" value="Genomic_DNA"/>
</dbReference>
<feature type="domain" description="Chitin-binding type-2" evidence="1">
    <location>
        <begin position="38"/>
        <end position="95"/>
    </location>
</feature>
<dbReference type="InterPro" id="IPR036508">
    <property type="entry name" value="Chitin-bd_dom_sf"/>
</dbReference>